<keyword evidence="1" id="KW-0520">NAD</keyword>
<dbReference type="InterPro" id="IPR036291">
    <property type="entry name" value="NAD(P)-bd_dom_sf"/>
</dbReference>
<proteinExistence type="predicted"/>
<dbReference type="Gene3D" id="3.40.50.720">
    <property type="entry name" value="NAD(P)-binding Rossmann-like Domain"/>
    <property type="match status" value="1"/>
</dbReference>
<dbReference type="EMBL" id="LNQL01000004">
    <property type="protein sequence ID" value="KSU48469.1"/>
    <property type="molecule type" value="Genomic_DNA"/>
</dbReference>
<organism evidence="3 4">
    <name type="scientific">Exiguobacterium indicum</name>
    <dbReference type="NCBI Taxonomy" id="296995"/>
    <lineage>
        <taxon>Bacteria</taxon>
        <taxon>Bacillati</taxon>
        <taxon>Bacillota</taxon>
        <taxon>Bacilli</taxon>
        <taxon>Bacillales</taxon>
        <taxon>Bacillales Family XII. Incertae Sedis</taxon>
        <taxon>Exiguobacterium</taxon>
    </lineage>
</organism>
<dbReference type="RefSeq" id="WP_050678468.1">
    <property type="nucleotide sequence ID" value="NZ_FMYN01000004.1"/>
</dbReference>
<accession>A0A0V8GE14</accession>
<sequence>MNIGITGGAGFIGAALALRLQQHHTVHVLDAFTDYYDVQLKEERAAALRRAGVTVTTGDVHHDLDAWMETSFDAVFHLAALPGVPRSLEEPHHYIREDIDMTVTLLEAAKRHGMPHVFFASSSSVYGEQTGPLKEDQATGHVASPYAAAKYSAESFCHAYAHLYDVNVTLFRFFTVYGPSGRPDMALFRFIEQALRGEALTVFGDPIRDFTYIDDITRGMEQALLARAVGTYNLGANQPVSVRTLAERIGQRFDVPVQTQTARRGDVTMTWSDTTAAKEAFGYQPSIEIDVGLEQVIAWHQNR</sequence>
<evidence type="ECO:0000313" key="3">
    <source>
        <dbReference type="EMBL" id="KSU48469.1"/>
    </source>
</evidence>
<dbReference type="Pfam" id="PF01370">
    <property type="entry name" value="Epimerase"/>
    <property type="match status" value="1"/>
</dbReference>
<evidence type="ECO:0000313" key="4">
    <source>
        <dbReference type="Proteomes" id="UP000053797"/>
    </source>
</evidence>
<dbReference type="PROSITE" id="PS00061">
    <property type="entry name" value="ADH_SHORT"/>
    <property type="match status" value="1"/>
</dbReference>
<dbReference type="AlphaFoldDB" id="A0A0V8GE14"/>
<dbReference type="InterPro" id="IPR020904">
    <property type="entry name" value="Sc_DH/Rdtase_CS"/>
</dbReference>
<feature type="domain" description="NAD-dependent epimerase/dehydratase" evidence="2">
    <location>
        <begin position="5"/>
        <end position="235"/>
    </location>
</feature>
<gene>
    <name evidence="3" type="ORF">AS033_12680</name>
</gene>
<dbReference type="SUPFAM" id="SSF51735">
    <property type="entry name" value="NAD(P)-binding Rossmann-fold domains"/>
    <property type="match status" value="1"/>
</dbReference>
<reference evidence="3 4" key="1">
    <citation type="journal article" date="2015" name="Int. J. Syst. Evol. Microbiol.">
        <title>Exiguobacterium enclense sp. nov., isolated from sediment.</title>
        <authorList>
            <person name="Dastager S.G."/>
            <person name="Mawlankar R."/>
            <person name="Sonalkar V.V."/>
            <person name="Thorat M.N."/>
            <person name="Mual P."/>
            <person name="Verma A."/>
            <person name="Krishnamurthi S."/>
            <person name="Tang S.K."/>
            <person name="Li W.J."/>
        </authorList>
    </citation>
    <scope>NUCLEOTIDE SEQUENCE [LARGE SCALE GENOMIC DNA]</scope>
    <source>
        <strain evidence="3 4">NIO-1109</strain>
    </source>
</reference>
<evidence type="ECO:0000259" key="2">
    <source>
        <dbReference type="Pfam" id="PF01370"/>
    </source>
</evidence>
<comment type="caution">
    <text evidence="3">The sequence shown here is derived from an EMBL/GenBank/DDBJ whole genome shotgun (WGS) entry which is preliminary data.</text>
</comment>
<name>A0A0V8GE14_9BACL</name>
<dbReference type="PANTHER" id="PTHR43574">
    <property type="entry name" value="EPIMERASE-RELATED"/>
    <property type="match status" value="1"/>
</dbReference>
<dbReference type="Proteomes" id="UP000053797">
    <property type="component" value="Unassembled WGS sequence"/>
</dbReference>
<dbReference type="InterPro" id="IPR001509">
    <property type="entry name" value="Epimerase_deHydtase"/>
</dbReference>
<protein>
    <submittedName>
        <fullName evidence="3">Epimerase</fullName>
    </submittedName>
</protein>
<evidence type="ECO:0000256" key="1">
    <source>
        <dbReference type="ARBA" id="ARBA00023027"/>
    </source>
</evidence>
<dbReference type="OrthoDB" id="9811743at2"/>
<dbReference type="PRINTS" id="PR01713">
    <property type="entry name" value="NUCEPIMERASE"/>
</dbReference>